<dbReference type="EMBL" id="REGN01008154">
    <property type="protein sequence ID" value="RNA04329.1"/>
    <property type="molecule type" value="Genomic_DNA"/>
</dbReference>
<dbReference type="Proteomes" id="UP000276133">
    <property type="component" value="Unassembled WGS sequence"/>
</dbReference>
<gene>
    <name evidence="1" type="ORF">BpHYR1_005652</name>
</gene>
<evidence type="ECO:0000313" key="2">
    <source>
        <dbReference type="Proteomes" id="UP000276133"/>
    </source>
</evidence>
<comment type="caution">
    <text evidence="1">The sequence shown here is derived from an EMBL/GenBank/DDBJ whole genome shotgun (WGS) entry which is preliminary data.</text>
</comment>
<accession>A0A3M7PZP4</accession>
<evidence type="ECO:0000313" key="1">
    <source>
        <dbReference type="EMBL" id="RNA04329.1"/>
    </source>
</evidence>
<name>A0A3M7PZP4_BRAPC</name>
<keyword evidence="2" id="KW-1185">Reference proteome</keyword>
<protein>
    <submittedName>
        <fullName evidence="1">Uncharacterized protein</fullName>
    </submittedName>
</protein>
<sequence>MAPRKIQAAVTTNHKCCKSHLDNEGLIKSEYYSKIRTKMKSFNNLLILCLTFQKLVKKAYLRKSLCLKITGWTKE</sequence>
<reference evidence="1 2" key="1">
    <citation type="journal article" date="2018" name="Sci. Rep.">
        <title>Genomic signatures of local adaptation to the degree of environmental predictability in rotifers.</title>
        <authorList>
            <person name="Franch-Gras L."/>
            <person name="Hahn C."/>
            <person name="Garcia-Roger E.M."/>
            <person name="Carmona M.J."/>
            <person name="Serra M."/>
            <person name="Gomez A."/>
        </authorList>
    </citation>
    <scope>NUCLEOTIDE SEQUENCE [LARGE SCALE GENOMIC DNA]</scope>
    <source>
        <strain evidence="1">HYR1</strain>
    </source>
</reference>
<proteinExistence type="predicted"/>
<organism evidence="1 2">
    <name type="scientific">Brachionus plicatilis</name>
    <name type="common">Marine rotifer</name>
    <name type="synonym">Brachionus muelleri</name>
    <dbReference type="NCBI Taxonomy" id="10195"/>
    <lineage>
        <taxon>Eukaryota</taxon>
        <taxon>Metazoa</taxon>
        <taxon>Spiralia</taxon>
        <taxon>Gnathifera</taxon>
        <taxon>Rotifera</taxon>
        <taxon>Eurotatoria</taxon>
        <taxon>Monogononta</taxon>
        <taxon>Pseudotrocha</taxon>
        <taxon>Ploima</taxon>
        <taxon>Brachionidae</taxon>
        <taxon>Brachionus</taxon>
    </lineage>
</organism>
<dbReference type="AlphaFoldDB" id="A0A3M7PZP4"/>